<evidence type="ECO:0008006" key="4">
    <source>
        <dbReference type="Google" id="ProtNLM"/>
    </source>
</evidence>
<evidence type="ECO:0000256" key="1">
    <source>
        <dbReference type="SAM" id="MobiDB-lite"/>
    </source>
</evidence>
<dbReference type="Gene3D" id="3.40.50.300">
    <property type="entry name" value="P-loop containing nucleotide triphosphate hydrolases"/>
    <property type="match status" value="1"/>
</dbReference>
<sequence length="365" mass="40735">MGVTGSGKSTFVSLLADQDVDVSHGLQSHTIRGRPYSFQDPESGENVILIDMPGFDDTSRSDAEILRELSYCLAILHLRNIRLAGLVYLHRVSDPRMTGSAIKNLCLFQSLCGQQNYGHVVLATTMWAEIEEERVIGLQRERELRNTYWADMIQRGSKVKEHNGSRKSALDIVRTLTGTGRPVTLAIQYELIVEGRTLGDTEVGRILSQEIDADMKKAVRNTMDLNSGLEEAERDDDHSAAASIRAEREEAEAQAAKRARDKEGLGVRFQQLAEQERQLYAAIVREEKQKRKVQRVPASRARASPSRDSNTDTAAETNKPRKPGLLRRKGIVYGAQGRKNSLIIPERTSSLGKTIPERLLLLFAT</sequence>
<reference evidence="2" key="1">
    <citation type="journal article" date="2023" name="Mol. Phylogenet. Evol.">
        <title>Genome-scale phylogeny and comparative genomics of the fungal order Sordariales.</title>
        <authorList>
            <person name="Hensen N."/>
            <person name="Bonometti L."/>
            <person name="Westerberg I."/>
            <person name="Brannstrom I.O."/>
            <person name="Guillou S."/>
            <person name="Cros-Aarteil S."/>
            <person name="Calhoun S."/>
            <person name="Haridas S."/>
            <person name="Kuo A."/>
            <person name="Mondo S."/>
            <person name="Pangilinan J."/>
            <person name="Riley R."/>
            <person name="LaButti K."/>
            <person name="Andreopoulos B."/>
            <person name="Lipzen A."/>
            <person name="Chen C."/>
            <person name="Yan M."/>
            <person name="Daum C."/>
            <person name="Ng V."/>
            <person name="Clum A."/>
            <person name="Steindorff A."/>
            <person name="Ohm R.A."/>
            <person name="Martin F."/>
            <person name="Silar P."/>
            <person name="Natvig D.O."/>
            <person name="Lalanne C."/>
            <person name="Gautier V."/>
            <person name="Ament-Velasquez S.L."/>
            <person name="Kruys A."/>
            <person name="Hutchinson M.I."/>
            <person name="Powell A.J."/>
            <person name="Barry K."/>
            <person name="Miller A.N."/>
            <person name="Grigoriev I.V."/>
            <person name="Debuchy R."/>
            <person name="Gladieux P."/>
            <person name="Hiltunen Thoren M."/>
            <person name="Johannesson H."/>
        </authorList>
    </citation>
    <scope>NUCLEOTIDE SEQUENCE</scope>
    <source>
        <strain evidence="2">CBS 955.72</strain>
    </source>
</reference>
<proteinExistence type="predicted"/>
<dbReference type="CDD" id="cd00882">
    <property type="entry name" value="Ras_like_GTPase"/>
    <property type="match status" value="1"/>
</dbReference>
<feature type="compositionally biased region" description="Low complexity" evidence="1">
    <location>
        <begin position="297"/>
        <end position="307"/>
    </location>
</feature>
<dbReference type="Proteomes" id="UP001275084">
    <property type="component" value="Unassembled WGS sequence"/>
</dbReference>
<dbReference type="InterPro" id="IPR027417">
    <property type="entry name" value="P-loop_NTPase"/>
</dbReference>
<feature type="region of interest" description="Disordered" evidence="1">
    <location>
        <begin position="227"/>
        <end position="260"/>
    </location>
</feature>
<keyword evidence="3" id="KW-1185">Reference proteome</keyword>
<feature type="region of interest" description="Disordered" evidence="1">
    <location>
        <begin position="291"/>
        <end position="325"/>
    </location>
</feature>
<reference evidence="2" key="2">
    <citation type="submission" date="2023-06" db="EMBL/GenBank/DDBJ databases">
        <authorList>
            <consortium name="Lawrence Berkeley National Laboratory"/>
            <person name="Haridas S."/>
            <person name="Hensen N."/>
            <person name="Bonometti L."/>
            <person name="Westerberg I."/>
            <person name="Brannstrom I.O."/>
            <person name="Guillou S."/>
            <person name="Cros-Aarteil S."/>
            <person name="Calhoun S."/>
            <person name="Kuo A."/>
            <person name="Mondo S."/>
            <person name="Pangilinan J."/>
            <person name="Riley R."/>
            <person name="Labutti K."/>
            <person name="Andreopoulos B."/>
            <person name="Lipzen A."/>
            <person name="Chen C."/>
            <person name="Yanf M."/>
            <person name="Daum C."/>
            <person name="Ng V."/>
            <person name="Clum A."/>
            <person name="Steindorff A."/>
            <person name="Ohm R."/>
            <person name="Martin F."/>
            <person name="Silar P."/>
            <person name="Natvig D."/>
            <person name="Lalanne C."/>
            <person name="Gautier V."/>
            <person name="Ament-Velasquez S.L."/>
            <person name="Kruys A."/>
            <person name="Hutchinson M.I."/>
            <person name="Powell A.J."/>
            <person name="Barry K."/>
            <person name="Miller A.N."/>
            <person name="Grigoriev I.V."/>
            <person name="Debuchy R."/>
            <person name="Gladieux P."/>
            <person name="Thoren M.H."/>
            <person name="Johannesson H."/>
        </authorList>
    </citation>
    <scope>NUCLEOTIDE SEQUENCE</scope>
    <source>
        <strain evidence="2">CBS 955.72</strain>
    </source>
</reference>
<evidence type="ECO:0000313" key="2">
    <source>
        <dbReference type="EMBL" id="KAK3364625.1"/>
    </source>
</evidence>
<organism evidence="2 3">
    <name type="scientific">Lasiosphaeria hispida</name>
    <dbReference type="NCBI Taxonomy" id="260671"/>
    <lineage>
        <taxon>Eukaryota</taxon>
        <taxon>Fungi</taxon>
        <taxon>Dikarya</taxon>
        <taxon>Ascomycota</taxon>
        <taxon>Pezizomycotina</taxon>
        <taxon>Sordariomycetes</taxon>
        <taxon>Sordariomycetidae</taxon>
        <taxon>Sordariales</taxon>
        <taxon>Lasiosphaeriaceae</taxon>
        <taxon>Lasiosphaeria</taxon>
    </lineage>
</organism>
<dbReference type="SUPFAM" id="SSF52540">
    <property type="entry name" value="P-loop containing nucleoside triphosphate hydrolases"/>
    <property type="match status" value="1"/>
</dbReference>
<protein>
    <recommendedName>
        <fullName evidence="4">G domain-containing protein</fullName>
    </recommendedName>
</protein>
<comment type="caution">
    <text evidence="2">The sequence shown here is derived from an EMBL/GenBank/DDBJ whole genome shotgun (WGS) entry which is preliminary data.</text>
</comment>
<evidence type="ECO:0000313" key="3">
    <source>
        <dbReference type="Proteomes" id="UP001275084"/>
    </source>
</evidence>
<gene>
    <name evidence="2" type="ORF">B0T25DRAFT_69922</name>
</gene>
<name>A0AAJ0HXC5_9PEZI</name>
<dbReference type="AlphaFoldDB" id="A0AAJ0HXC5"/>
<accession>A0AAJ0HXC5</accession>
<dbReference type="EMBL" id="JAUIQD010000001">
    <property type="protein sequence ID" value="KAK3364625.1"/>
    <property type="molecule type" value="Genomic_DNA"/>
</dbReference>